<gene>
    <name evidence="6" type="primary">atsA_12</name>
    <name evidence="6" type="ORF">FF011L_15690</name>
</gene>
<keyword evidence="2" id="KW-0479">Metal-binding</keyword>
<dbReference type="EMBL" id="CP036262">
    <property type="protein sequence ID" value="QDS92820.1"/>
    <property type="molecule type" value="Genomic_DNA"/>
</dbReference>
<accession>A0A517MD58</accession>
<evidence type="ECO:0000256" key="4">
    <source>
        <dbReference type="ARBA" id="ARBA00022837"/>
    </source>
</evidence>
<dbReference type="PROSITE" id="PS00149">
    <property type="entry name" value="SULFATASE_2"/>
    <property type="match status" value="1"/>
</dbReference>
<dbReference type="InterPro" id="IPR024607">
    <property type="entry name" value="Sulfatase_CS"/>
</dbReference>
<keyword evidence="3 6" id="KW-0378">Hydrolase</keyword>
<evidence type="ECO:0000313" key="6">
    <source>
        <dbReference type="EMBL" id="QDS92820.1"/>
    </source>
</evidence>
<dbReference type="EC" id="3.1.6.1" evidence="6"/>
<dbReference type="AlphaFoldDB" id="A0A517MD58"/>
<name>A0A517MD58_9BACT</name>
<keyword evidence="4" id="KW-0106">Calcium</keyword>
<evidence type="ECO:0000256" key="1">
    <source>
        <dbReference type="ARBA" id="ARBA00008779"/>
    </source>
</evidence>
<dbReference type="GO" id="GO:0046872">
    <property type="term" value="F:metal ion binding"/>
    <property type="evidence" value="ECO:0007669"/>
    <property type="project" value="UniProtKB-KW"/>
</dbReference>
<comment type="similarity">
    <text evidence="1">Belongs to the sulfatase family.</text>
</comment>
<dbReference type="Proteomes" id="UP000320672">
    <property type="component" value="Chromosome"/>
</dbReference>
<dbReference type="InterPro" id="IPR017850">
    <property type="entry name" value="Alkaline_phosphatase_core_sf"/>
</dbReference>
<evidence type="ECO:0000256" key="2">
    <source>
        <dbReference type="ARBA" id="ARBA00022723"/>
    </source>
</evidence>
<evidence type="ECO:0000313" key="7">
    <source>
        <dbReference type="Proteomes" id="UP000320672"/>
    </source>
</evidence>
<dbReference type="PANTHER" id="PTHR42693:SF53">
    <property type="entry name" value="ENDO-4-O-SULFATASE"/>
    <property type="match status" value="1"/>
</dbReference>
<evidence type="ECO:0000256" key="3">
    <source>
        <dbReference type="ARBA" id="ARBA00022801"/>
    </source>
</evidence>
<organism evidence="6 7">
    <name type="scientific">Roseimaritima multifibrata</name>
    <dbReference type="NCBI Taxonomy" id="1930274"/>
    <lineage>
        <taxon>Bacteria</taxon>
        <taxon>Pseudomonadati</taxon>
        <taxon>Planctomycetota</taxon>
        <taxon>Planctomycetia</taxon>
        <taxon>Pirellulales</taxon>
        <taxon>Pirellulaceae</taxon>
        <taxon>Roseimaritima</taxon>
    </lineage>
</organism>
<protein>
    <submittedName>
        <fullName evidence="6">Arylsulfatase</fullName>
        <ecNumber evidence="6">3.1.6.1</ecNumber>
    </submittedName>
</protein>
<dbReference type="Pfam" id="PF00884">
    <property type="entry name" value="Sulfatase"/>
    <property type="match status" value="1"/>
</dbReference>
<dbReference type="KEGG" id="rml:FF011L_15690"/>
<keyword evidence="7" id="KW-1185">Reference proteome</keyword>
<feature type="domain" description="Sulfatase N-terminal" evidence="5">
    <location>
        <begin position="100"/>
        <end position="417"/>
    </location>
</feature>
<dbReference type="Gene3D" id="3.40.720.10">
    <property type="entry name" value="Alkaline Phosphatase, subunit A"/>
    <property type="match status" value="1"/>
</dbReference>
<dbReference type="SUPFAM" id="SSF53649">
    <property type="entry name" value="Alkaline phosphatase-like"/>
    <property type="match status" value="1"/>
</dbReference>
<dbReference type="PANTHER" id="PTHR42693">
    <property type="entry name" value="ARYLSULFATASE FAMILY MEMBER"/>
    <property type="match status" value="1"/>
</dbReference>
<dbReference type="OrthoDB" id="9783154at2"/>
<dbReference type="GO" id="GO:0004065">
    <property type="term" value="F:arylsulfatase activity"/>
    <property type="evidence" value="ECO:0007669"/>
    <property type="project" value="UniProtKB-EC"/>
</dbReference>
<evidence type="ECO:0000259" key="5">
    <source>
        <dbReference type="Pfam" id="PF00884"/>
    </source>
</evidence>
<proteinExistence type="inferred from homology"/>
<dbReference type="InterPro" id="IPR050738">
    <property type="entry name" value="Sulfatase"/>
</dbReference>
<reference evidence="6 7" key="1">
    <citation type="submission" date="2019-02" db="EMBL/GenBank/DDBJ databases">
        <title>Deep-cultivation of Planctomycetes and their phenomic and genomic characterization uncovers novel biology.</title>
        <authorList>
            <person name="Wiegand S."/>
            <person name="Jogler M."/>
            <person name="Boedeker C."/>
            <person name="Pinto D."/>
            <person name="Vollmers J."/>
            <person name="Rivas-Marin E."/>
            <person name="Kohn T."/>
            <person name="Peeters S.H."/>
            <person name="Heuer A."/>
            <person name="Rast P."/>
            <person name="Oberbeckmann S."/>
            <person name="Bunk B."/>
            <person name="Jeske O."/>
            <person name="Meyerdierks A."/>
            <person name="Storesund J.E."/>
            <person name="Kallscheuer N."/>
            <person name="Luecker S."/>
            <person name="Lage O.M."/>
            <person name="Pohl T."/>
            <person name="Merkel B.J."/>
            <person name="Hornburger P."/>
            <person name="Mueller R.-W."/>
            <person name="Bruemmer F."/>
            <person name="Labrenz M."/>
            <person name="Spormann A.M."/>
            <person name="Op den Camp H."/>
            <person name="Overmann J."/>
            <person name="Amann R."/>
            <person name="Jetten M.S.M."/>
            <person name="Mascher T."/>
            <person name="Medema M.H."/>
            <person name="Devos D.P."/>
            <person name="Kaster A.-K."/>
            <person name="Ovreas L."/>
            <person name="Rohde M."/>
            <person name="Galperin M.Y."/>
            <person name="Jogler C."/>
        </authorList>
    </citation>
    <scope>NUCLEOTIDE SEQUENCE [LARGE SCALE GENOMIC DNA]</scope>
    <source>
        <strain evidence="6 7">FF011L</strain>
    </source>
</reference>
<dbReference type="InterPro" id="IPR000917">
    <property type="entry name" value="Sulfatase_N"/>
</dbReference>
<sequence length="527" mass="58469">MCRLWSLIFLLRIDSCWPTVTLAKRLTQCATASTIQRRGFNVSKIFAKSLAIGKATFGCRRAFSRHLQHRTTVLAFAFCTVLFTQTLYPPSLKADSGERPNILLILADDLGYGDLGYQGVHADGARDLQTPHIDQLFDEGLALQQFYADCCVCSPTRAALLTGCSPDRVGVPGVIRTITDNNWGYLQQDRETLPQSLAANGYHTAIVGKWHLGLEPENHPLSRGFQSFHGFLGDMMDDYFNHRRHGINYMRNGRTEIDPEGHATDLFSQWGSTFIREQSSSDKPWMLYLAYNAPHTPIQPPADWLAKVKKRQPGITDDRAALVALIEHMDDGIGKVLQALEDSGQADNTIVVFTSDNGGQVSVGANNGPLRGGKGMMYEGGLRVAAAIRWPGHTQPGTTTTRIGSTIDLLPTLCEATQTTIPDDIDGVSLLPLLSDPNADWPQREVYYVRREGGLAFGGLTIQGLRSGPWKLVQNTPFEPMQLFNLDEDPEEQVDRKNQDRSDYHRLAARLRLRIQAGGAVPWQKQP</sequence>